<dbReference type="InterPro" id="IPR050923">
    <property type="entry name" value="Cell_Proc_Reg/RNA_Proc"/>
</dbReference>
<dbReference type="EMBL" id="JAEVFJ010000004">
    <property type="protein sequence ID" value="KAH8105345.1"/>
    <property type="molecule type" value="Genomic_DNA"/>
</dbReference>
<evidence type="ECO:0000256" key="2">
    <source>
        <dbReference type="SAM" id="MobiDB-lite"/>
    </source>
</evidence>
<keyword evidence="3" id="KW-1133">Transmembrane helix</keyword>
<organism evidence="5 6">
    <name type="scientific">Cristinia sonorae</name>
    <dbReference type="NCBI Taxonomy" id="1940300"/>
    <lineage>
        <taxon>Eukaryota</taxon>
        <taxon>Fungi</taxon>
        <taxon>Dikarya</taxon>
        <taxon>Basidiomycota</taxon>
        <taxon>Agaricomycotina</taxon>
        <taxon>Agaricomycetes</taxon>
        <taxon>Agaricomycetidae</taxon>
        <taxon>Agaricales</taxon>
        <taxon>Pleurotineae</taxon>
        <taxon>Stephanosporaceae</taxon>
        <taxon>Cristinia</taxon>
    </lineage>
</organism>
<feature type="transmembrane region" description="Helical" evidence="3">
    <location>
        <begin position="556"/>
        <end position="578"/>
    </location>
</feature>
<dbReference type="SUPFAM" id="SSF49879">
    <property type="entry name" value="SMAD/FHA domain"/>
    <property type="match status" value="1"/>
</dbReference>
<dbReference type="AlphaFoldDB" id="A0A8K0XTX9"/>
<dbReference type="InterPro" id="IPR000253">
    <property type="entry name" value="FHA_dom"/>
</dbReference>
<sequence>MDYRALNRSGSAGEIAGITLTVDECGSQPARVLKFWKANGRVIEIGRRSAQAKSDEDDGKHALFRCPVISRKHAKITFSEYGNVYITDLKSHHGTYILRPGDTVSKPIAAQVPSVLTDGDVLTFGKAVGKEQDLVQPVSVRVQLQLSQDSEPAPIVATPTSLPKASTGTGRYGVFLPPSDISSSSSESDSDVEEISPPFPAPSLQTHGFEFSPRRYNLASHTSSALRREILPPISLFLTPSPEPPLFRFNRRAVTDLDTSSDDSEEFITLAPIPPAPRSPQAVSAAAAFEIPELVGAWRYSPILEHPPARSPSRTHVDENADSHVSAASVAPAQSEEHRKSPALADITDSNDDDLYADFEAFAPSIVPAKPQPSMEDPQDEPISTEAVTSQLDHDDQQAAEHDDRPAPQAPLPGTSQQQELIHTAGTESDNTEPVRPVAANSDVVMTDAETVASGGVLALQSLKEAMAEMQAKAQKEIEDELAALRAARAEAEAVMAQWQTKRDALIQQDVAPLAAASLKRKRDSDDDMQDMHVQVGIPIPPTIVPAPKRRRIMRIVSAVAQTTAVATIGAVAAWTALAFT</sequence>
<evidence type="ECO:0000259" key="4">
    <source>
        <dbReference type="PROSITE" id="PS50006"/>
    </source>
</evidence>
<dbReference type="OrthoDB" id="4096268at2759"/>
<reference evidence="5" key="1">
    <citation type="journal article" date="2021" name="New Phytol.">
        <title>Evolutionary innovations through gain and loss of genes in the ectomycorrhizal Boletales.</title>
        <authorList>
            <person name="Wu G."/>
            <person name="Miyauchi S."/>
            <person name="Morin E."/>
            <person name="Kuo A."/>
            <person name="Drula E."/>
            <person name="Varga T."/>
            <person name="Kohler A."/>
            <person name="Feng B."/>
            <person name="Cao Y."/>
            <person name="Lipzen A."/>
            <person name="Daum C."/>
            <person name="Hundley H."/>
            <person name="Pangilinan J."/>
            <person name="Johnson J."/>
            <person name="Barry K."/>
            <person name="LaButti K."/>
            <person name="Ng V."/>
            <person name="Ahrendt S."/>
            <person name="Min B."/>
            <person name="Choi I.G."/>
            <person name="Park H."/>
            <person name="Plett J.M."/>
            <person name="Magnuson J."/>
            <person name="Spatafora J.W."/>
            <person name="Nagy L.G."/>
            <person name="Henrissat B."/>
            <person name="Grigoriev I.V."/>
            <person name="Yang Z.L."/>
            <person name="Xu J."/>
            <person name="Martin F.M."/>
        </authorList>
    </citation>
    <scope>NUCLEOTIDE SEQUENCE</scope>
    <source>
        <strain evidence="5">KKN 215</strain>
    </source>
</reference>
<feature type="region of interest" description="Disordered" evidence="2">
    <location>
        <begin position="308"/>
        <end position="351"/>
    </location>
</feature>
<feature type="compositionally biased region" description="Low complexity" evidence="2">
    <location>
        <begin position="177"/>
        <end position="187"/>
    </location>
</feature>
<feature type="region of interest" description="Disordered" evidence="2">
    <location>
        <begin position="177"/>
        <end position="208"/>
    </location>
</feature>
<feature type="region of interest" description="Disordered" evidence="2">
    <location>
        <begin position="366"/>
        <end position="419"/>
    </location>
</feature>
<evidence type="ECO:0000256" key="1">
    <source>
        <dbReference type="SAM" id="Coils"/>
    </source>
</evidence>
<dbReference type="Proteomes" id="UP000813824">
    <property type="component" value="Unassembled WGS sequence"/>
</dbReference>
<keyword evidence="3" id="KW-0472">Membrane</keyword>
<protein>
    <recommendedName>
        <fullName evidence="4">FHA domain-containing protein</fullName>
    </recommendedName>
</protein>
<evidence type="ECO:0000256" key="3">
    <source>
        <dbReference type="SAM" id="Phobius"/>
    </source>
</evidence>
<evidence type="ECO:0000313" key="6">
    <source>
        <dbReference type="Proteomes" id="UP000813824"/>
    </source>
</evidence>
<dbReference type="PANTHER" id="PTHR23308">
    <property type="entry name" value="NUCLEAR INHIBITOR OF PROTEIN PHOSPHATASE-1"/>
    <property type="match status" value="1"/>
</dbReference>
<dbReference type="SMART" id="SM00240">
    <property type="entry name" value="FHA"/>
    <property type="match status" value="1"/>
</dbReference>
<dbReference type="PROSITE" id="PS50006">
    <property type="entry name" value="FHA_DOMAIN"/>
    <property type="match status" value="1"/>
</dbReference>
<keyword evidence="6" id="KW-1185">Reference proteome</keyword>
<name>A0A8K0XTX9_9AGAR</name>
<dbReference type="InterPro" id="IPR008984">
    <property type="entry name" value="SMAD_FHA_dom_sf"/>
</dbReference>
<dbReference type="CDD" id="cd00060">
    <property type="entry name" value="FHA"/>
    <property type="match status" value="1"/>
</dbReference>
<dbReference type="Gene3D" id="2.60.200.20">
    <property type="match status" value="1"/>
</dbReference>
<keyword evidence="3" id="KW-0812">Transmembrane</keyword>
<proteinExistence type="predicted"/>
<accession>A0A8K0XTX9</accession>
<feature type="domain" description="FHA" evidence="4">
    <location>
        <begin position="43"/>
        <end position="97"/>
    </location>
</feature>
<feature type="compositionally biased region" description="Basic and acidic residues" evidence="2">
    <location>
        <begin position="392"/>
        <end position="406"/>
    </location>
</feature>
<gene>
    <name evidence="5" type="ORF">BXZ70DRAFT_920554</name>
</gene>
<feature type="coiled-coil region" evidence="1">
    <location>
        <begin position="460"/>
        <end position="509"/>
    </location>
</feature>
<keyword evidence="1" id="KW-0175">Coiled coil</keyword>
<evidence type="ECO:0000313" key="5">
    <source>
        <dbReference type="EMBL" id="KAH8105345.1"/>
    </source>
</evidence>
<dbReference type="Pfam" id="PF00498">
    <property type="entry name" value="FHA"/>
    <property type="match status" value="1"/>
</dbReference>
<comment type="caution">
    <text evidence="5">The sequence shown here is derived from an EMBL/GenBank/DDBJ whole genome shotgun (WGS) entry which is preliminary data.</text>
</comment>